<dbReference type="SMART" id="SM00100">
    <property type="entry name" value="cNMP"/>
    <property type="match status" value="1"/>
</dbReference>
<dbReference type="PROSITE" id="PS50042">
    <property type="entry name" value="CNMP_BINDING_3"/>
    <property type="match status" value="1"/>
</dbReference>
<accession>A0ABZ2N9K6</accession>
<protein>
    <submittedName>
        <fullName evidence="7">Crp/Fnr family transcriptional regulator</fullName>
    </submittedName>
</protein>
<feature type="domain" description="Cyclic nucleotide-binding" evidence="5">
    <location>
        <begin position="24"/>
        <end position="119"/>
    </location>
</feature>
<dbReference type="SUPFAM" id="SSF51206">
    <property type="entry name" value="cAMP-binding domain-like"/>
    <property type="match status" value="1"/>
</dbReference>
<dbReference type="InterPro" id="IPR014710">
    <property type="entry name" value="RmlC-like_jellyroll"/>
</dbReference>
<keyword evidence="2" id="KW-0238">DNA-binding</keyword>
<dbReference type="PANTHER" id="PTHR24567">
    <property type="entry name" value="CRP FAMILY TRANSCRIPTIONAL REGULATORY PROTEIN"/>
    <property type="match status" value="1"/>
</dbReference>
<evidence type="ECO:0000259" key="5">
    <source>
        <dbReference type="PROSITE" id="PS50042"/>
    </source>
</evidence>
<organism evidence="7 8">
    <name type="scientific">Bacillus kandeliae</name>
    <dbReference type="NCBI Taxonomy" id="3129297"/>
    <lineage>
        <taxon>Bacteria</taxon>
        <taxon>Bacillati</taxon>
        <taxon>Bacillota</taxon>
        <taxon>Bacilli</taxon>
        <taxon>Bacillales</taxon>
        <taxon>Bacillaceae</taxon>
        <taxon>Bacillus</taxon>
    </lineage>
</organism>
<proteinExistence type="predicted"/>
<dbReference type="Pfam" id="PF13545">
    <property type="entry name" value="HTH_Crp_2"/>
    <property type="match status" value="1"/>
</dbReference>
<dbReference type="RefSeq" id="WP_338753545.1">
    <property type="nucleotide sequence ID" value="NZ_CP147404.1"/>
</dbReference>
<dbReference type="InterPro" id="IPR036388">
    <property type="entry name" value="WH-like_DNA-bd_sf"/>
</dbReference>
<dbReference type="InterPro" id="IPR018490">
    <property type="entry name" value="cNMP-bd_dom_sf"/>
</dbReference>
<dbReference type="Pfam" id="PF00027">
    <property type="entry name" value="cNMP_binding"/>
    <property type="match status" value="1"/>
</dbReference>
<keyword evidence="8" id="KW-1185">Reference proteome</keyword>
<evidence type="ECO:0000313" key="7">
    <source>
        <dbReference type="EMBL" id="WXB93980.1"/>
    </source>
</evidence>
<sequence length="230" mass="26429">MNRCRSLSEKFTKLFEEEKTVKLFRKGDYLFQEATEAKELFLLLSGKVQVSKFFPDGRELSLRICGKGDIIAEFSVFANNTQYLSNGKILEHGEALVMTKKQLEEVLSSDPQLMMKWFEYTQLDNQKTQSKLRDLIIHGKKGGVYSTLIRLSNTFGKQTEEGILIDVTLTNQEIANLCGTSREVVNRMFSELRKQNIISIQKSQLIIHDLDYLKKAIDCENCPIEICQID</sequence>
<evidence type="ECO:0000259" key="6">
    <source>
        <dbReference type="PROSITE" id="PS51063"/>
    </source>
</evidence>
<gene>
    <name evidence="7" type="ORF">WDJ61_04950</name>
</gene>
<evidence type="ECO:0000256" key="2">
    <source>
        <dbReference type="ARBA" id="ARBA00023125"/>
    </source>
</evidence>
<dbReference type="InterPro" id="IPR036390">
    <property type="entry name" value="WH_DNA-bd_sf"/>
</dbReference>
<dbReference type="InterPro" id="IPR012318">
    <property type="entry name" value="HTH_CRP"/>
</dbReference>
<dbReference type="EMBL" id="CP147404">
    <property type="protein sequence ID" value="WXB93980.1"/>
    <property type="molecule type" value="Genomic_DNA"/>
</dbReference>
<dbReference type="InterPro" id="IPR050397">
    <property type="entry name" value="Env_Response_Regulators"/>
</dbReference>
<reference evidence="7 8" key="1">
    <citation type="submission" date="2024-02" db="EMBL/GenBank/DDBJ databases">
        <title>Seven novel Bacillus-like species.</title>
        <authorList>
            <person name="Liu G."/>
        </authorList>
    </citation>
    <scope>NUCLEOTIDE SEQUENCE [LARGE SCALE GENOMIC DNA]</scope>
    <source>
        <strain evidence="7 8">FJAT-52991</strain>
    </source>
</reference>
<keyword evidence="1" id="KW-0805">Transcription regulation</keyword>
<feature type="domain" description="HTH crp-type" evidence="6">
    <location>
        <begin position="138"/>
        <end position="211"/>
    </location>
</feature>
<dbReference type="Gene3D" id="1.10.10.10">
    <property type="entry name" value="Winged helix-like DNA-binding domain superfamily/Winged helix DNA-binding domain"/>
    <property type="match status" value="1"/>
</dbReference>
<dbReference type="CDD" id="cd00038">
    <property type="entry name" value="CAP_ED"/>
    <property type="match status" value="1"/>
</dbReference>
<evidence type="ECO:0000313" key="8">
    <source>
        <dbReference type="Proteomes" id="UP001387364"/>
    </source>
</evidence>
<dbReference type="SMART" id="SM00419">
    <property type="entry name" value="HTH_CRP"/>
    <property type="match status" value="1"/>
</dbReference>
<dbReference type="Gene3D" id="2.60.120.10">
    <property type="entry name" value="Jelly Rolls"/>
    <property type="match status" value="1"/>
</dbReference>
<dbReference type="PROSITE" id="PS51063">
    <property type="entry name" value="HTH_CRP_2"/>
    <property type="match status" value="1"/>
</dbReference>
<dbReference type="PANTHER" id="PTHR24567:SF74">
    <property type="entry name" value="HTH-TYPE TRANSCRIPTIONAL REGULATOR ARCR"/>
    <property type="match status" value="1"/>
</dbReference>
<dbReference type="Proteomes" id="UP001387364">
    <property type="component" value="Chromosome"/>
</dbReference>
<dbReference type="SUPFAM" id="SSF46785">
    <property type="entry name" value="Winged helix' DNA-binding domain"/>
    <property type="match status" value="1"/>
</dbReference>
<evidence type="ECO:0000256" key="4">
    <source>
        <dbReference type="ARBA" id="ARBA00023163"/>
    </source>
</evidence>
<keyword evidence="4" id="KW-0804">Transcription</keyword>
<evidence type="ECO:0000256" key="3">
    <source>
        <dbReference type="ARBA" id="ARBA00023159"/>
    </source>
</evidence>
<evidence type="ECO:0000256" key="1">
    <source>
        <dbReference type="ARBA" id="ARBA00023015"/>
    </source>
</evidence>
<keyword evidence="3" id="KW-0010">Activator</keyword>
<name>A0ABZ2N9K6_9BACI</name>
<dbReference type="CDD" id="cd00092">
    <property type="entry name" value="HTH_CRP"/>
    <property type="match status" value="1"/>
</dbReference>
<dbReference type="InterPro" id="IPR000595">
    <property type="entry name" value="cNMP-bd_dom"/>
</dbReference>
<dbReference type="PRINTS" id="PR00034">
    <property type="entry name" value="HTHCRP"/>
</dbReference>